<gene>
    <name evidence="2 4" type="primary">Prl</name>
    <name evidence="2" type="ORF">rCG_45238</name>
</gene>
<dbReference type="PROSITE" id="PS51257">
    <property type="entry name" value="PROKAR_LIPOPROTEIN"/>
    <property type="match status" value="1"/>
</dbReference>
<dbReference type="AlphaFoldDB" id="A6KLD1"/>
<evidence type="ECO:0000313" key="3">
    <source>
        <dbReference type="Proteomes" id="UP000234681"/>
    </source>
</evidence>
<evidence type="ECO:0000313" key="2">
    <source>
        <dbReference type="EMBL" id="EDL86474.1"/>
    </source>
</evidence>
<evidence type="ECO:0000313" key="4">
    <source>
        <dbReference type="RGD" id="3403"/>
    </source>
</evidence>
<reference evidence="3" key="1">
    <citation type="submission" date="2005-09" db="EMBL/GenBank/DDBJ databases">
        <authorList>
            <person name="Mural R.J."/>
            <person name="Li P.W."/>
            <person name="Adams M.D."/>
            <person name="Amanatides P.G."/>
            <person name="Baden-Tillson H."/>
            <person name="Barnstead M."/>
            <person name="Chin S.H."/>
            <person name="Dew I."/>
            <person name="Evans C.A."/>
            <person name="Ferriera S."/>
            <person name="Flanigan M."/>
            <person name="Fosler C."/>
            <person name="Glodek A."/>
            <person name="Gu Z."/>
            <person name="Holt R.A."/>
            <person name="Jennings D."/>
            <person name="Kraft C.L."/>
            <person name="Lu F."/>
            <person name="Nguyen T."/>
            <person name="Nusskern D.R."/>
            <person name="Pfannkoch C.M."/>
            <person name="Sitter C."/>
            <person name="Sutton G.G."/>
            <person name="Venter J.C."/>
            <person name="Wang Z."/>
            <person name="Woodage T."/>
            <person name="Zheng X.H."/>
            <person name="Zhong F."/>
        </authorList>
    </citation>
    <scope>NUCLEOTIDE SEQUENCE [LARGE SCALE GENOMIC DNA]</scope>
    <source>
        <strain>BN</strain>
        <strain evidence="3">Sprague-Dawley</strain>
    </source>
</reference>
<accession>A6KLD1</accession>
<dbReference type="RGD" id="3403">
    <property type="gene designation" value="Prl"/>
</dbReference>
<evidence type="ECO:0000256" key="1">
    <source>
        <dbReference type="SAM" id="Phobius"/>
    </source>
</evidence>
<protein>
    <submittedName>
        <fullName evidence="2">Prolactin, isoform CRA_e</fullName>
    </submittedName>
</protein>
<feature type="transmembrane region" description="Helical" evidence="1">
    <location>
        <begin position="22"/>
        <end position="41"/>
    </location>
</feature>
<keyword evidence="1" id="KW-0812">Transmembrane</keyword>
<proteinExistence type="predicted"/>
<name>A6KLD1_RAT</name>
<sequence>MRSTWFGHNSHPCKELMKNPKTWLFITTFGACAGIPTRLTIISSS</sequence>
<keyword evidence="1" id="KW-0472">Membrane</keyword>
<organism evidence="2 3">
    <name type="scientific">Rattus norvegicus</name>
    <name type="common">Rat</name>
    <dbReference type="NCBI Taxonomy" id="10116"/>
    <lineage>
        <taxon>Eukaryota</taxon>
        <taxon>Metazoa</taxon>
        <taxon>Chordata</taxon>
        <taxon>Craniata</taxon>
        <taxon>Vertebrata</taxon>
        <taxon>Euteleostomi</taxon>
        <taxon>Mammalia</taxon>
        <taxon>Eutheria</taxon>
        <taxon>Euarchontoglires</taxon>
        <taxon>Glires</taxon>
        <taxon>Rodentia</taxon>
        <taxon>Myomorpha</taxon>
        <taxon>Muroidea</taxon>
        <taxon>Muridae</taxon>
        <taxon>Murinae</taxon>
        <taxon>Rattus</taxon>
    </lineage>
</organism>
<keyword evidence="1" id="KW-1133">Transmembrane helix</keyword>
<dbReference type="Proteomes" id="UP000234681">
    <property type="component" value="Chromosome 17"/>
</dbReference>
<dbReference type="EMBL" id="CH474064">
    <property type="protein sequence ID" value="EDL86474.1"/>
    <property type="molecule type" value="Genomic_DNA"/>
</dbReference>